<comment type="caution">
    <text evidence="1">The sequence shown here is derived from an EMBL/GenBank/DDBJ whole genome shotgun (WGS) entry which is preliminary data.</text>
</comment>
<organism evidence="1 2">
    <name type="scientific">Ensifer canadensis</name>
    <dbReference type="NCBI Taxonomy" id="555315"/>
    <lineage>
        <taxon>Bacteria</taxon>
        <taxon>Pseudomonadati</taxon>
        <taxon>Pseudomonadota</taxon>
        <taxon>Alphaproteobacteria</taxon>
        <taxon>Hyphomicrobiales</taxon>
        <taxon>Rhizobiaceae</taxon>
        <taxon>Sinorhizobium/Ensifer group</taxon>
        <taxon>Ensifer</taxon>
    </lineage>
</organism>
<sequence>MPITLIVAKQTNNRGRSGQGGQCKKIGRLNPYARPKEKFKEHVRMDDPDCLFWRGIWMTVF</sequence>
<protein>
    <submittedName>
        <fullName evidence="1">Uncharacterized protein</fullName>
    </submittedName>
</protein>
<gene>
    <name evidence="1" type="ORF">GFB56_32970</name>
</gene>
<accession>A0AAW4FW39</accession>
<dbReference type="AlphaFoldDB" id="A0AAW4FW39"/>
<evidence type="ECO:0000313" key="2">
    <source>
        <dbReference type="Proteomes" id="UP000744980"/>
    </source>
</evidence>
<dbReference type="Proteomes" id="UP000744980">
    <property type="component" value="Unassembled WGS sequence"/>
</dbReference>
<name>A0AAW4FW39_9HYPH</name>
<reference evidence="1 2" key="1">
    <citation type="submission" date="2020-01" db="EMBL/GenBank/DDBJ databases">
        <title>Draft genome assembly of Ensifer adhaerens T173.</title>
        <authorList>
            <person name="Craig J.E."/>
            <person name="Stinchcombe J.R."/>
        </authorList>
    </citation>
    <scope>NUCLEOTIDE SEQUENCE [LARGE SCALE GENOMIC DNA]</scope>
    <source>
        <strain evidence="1 2">T173</strain>
    </source>
</reference>
<evidence type="ECO:0000313" key="1">
    <source>
        <dbReference type="EMBL" id="MBM3095536.1"/>
    </source>
</evidence>
<proteinExistence type="predicted"/>
<keyword evidence="2" id="KW-1185">Reference proteome</keyword>
<dbReference type="EMBL" id="WXFA01000048">
    <property type="protein sequence ID" value="MBM3095536.1"/>
    <property type="molecule type" value="Genomic_DNA"/>
</dbReference>
<dbReference type="RefSeq" id="WP_057223649.1">
    <property type="nucleotide sequence ID" value="NZ_CP083373.1"/>
</dbReference>